<keyword evidence="4" id="KW-0762">Sugar transport</keyword>
<keyword evidence="5" id="KW-0677">Repeat</keyword>
<keyword evidence="7 9" id="KW-0067">ATP-binding</keyword>
<dbReference type="EMBL" id="CADIKM010000005">
    <property type="protein sequence ID" value="CAB3783052.1"/>
    <property type="molecule type" value="Genomic_DNA"/>
</dbReference>
<dbReference type="GO" id="GO:0016887">
    <property type="term" value="F:ATP hydrolysis activity"/>
    <property type="evidence" value="ECO:0007669"/>
    <property type="project" value="InterPro"/>
</dbReference>
<dbReference type="Pfam" id="PF00005">
    <property type="entry name" value="ABC_tran"/>
    <property type="match status" value="2"/>
</dbReference>
<dbReference type="RefSeq" id="WP_175104173.1">
    <property type="nucleotide sequence ID" value="NZ_CADIKM010000005.1"/>
</dbReference>
<evidence type="ECO:0000259" key="8">
    <source>
        <dbReference type="PROSITE" id="PS50893"/>
    </source>
</evidence>
<keyword evidence="3" id="KW-0472">Membrane</keyword>
<dbReference type="CDD" id="cd03216">
    <property type="entry name" value="ABC_Carb_Monos_I"/>
    <property type="match status" value="1"/>
</dbReference>
<dbReference type="InterPro" id="IPR027417">
    <property type="entry name" value="P-loop_NTPase"/>
</dbReference>
<dbReference type="PANTHER" id="PTHR43790">
    <property type="entry name" value="CARBOHYDRATE TRANSPORT ATP-BINDING PROTEIN MG119-RELATED"/>
    <property type="match status" value="1"/>
</dbReference>
<dbReference type="SMART" id="SM00382">
    <property type="entry name" value="AAA"/>
    <property type="match status" value="2"/>
</dbReference>
<dbReference type="AlphaFoldDB" id="A0A6S7AZG7"/>
<dbReference type="InterPro" id="IPR017871">
    <property type="entry name" value="ABC_transporter-like_CS"/>
</dbReference>
<evidence type="ECO:0000256" key="6">
    <source>
        <dbReference type="ARBA" id="ARBA00022741"/>
    </source>
</evidence>
<reference evidence="9 10" key="1">
    <citation type="submission" date="2020-04" db="EMBL/GenBank/DDBJ databases">
        <authorList>
            <person name="De Canck E."/>
        </authorList>
    </citation>
    <scope>NUCLEOTIDE SEQUENCE [LARGE SCALE GENOMIC DNA]</scope>
    <source>
        <strain evidence="9 10">LMG 28138</strain>
    </source>
</reference>
<evidence type="ECO:0000313" key="9">
    <source>
        <dbReference type="EMBL" id="CAB3783052.1"/>
    </source>
</evidence>
<gene>
    <name evidence="9" type="primary">xylG_2</name>
    <name evidence="9" type="ORF">LMG28138_01562</name>
</gene>
<proteinExistence type="predicted"/>
<keyword evidence="1" id="KW-0813">Transport</keyword>
<dbReference type="InterPro" id="IPR050107">
    <property type="entry name" value="ABC_carbohydrate_import_ATPase"/>
</dbReference>
<dbReference type="PROSITE" id="PS50893">
    <property type="entry name" value="ABC_TRANSPORTER_2"/>
    <property type="match status" value="2"/>
</dbReference>
<dbReference type="SUPFAM" id="SSF52540">
    <property type="entry name" value="P-loop containing nucleoside triphosphate hydrolases"/>
    <property type="match status" value="2"/>
</dbReference>
<feature type="domain" description="ABC transporter" evidence="8">
    <location>
        <begin position="20"/>
        <end position="255"/>
    </location>
</feature>
<evidence type="ECO:0000256" key="4">
    <source>
        <dbReference type="ARBA" id="ARBA00022597"/>
    </source>
</evidence>
<keyword evidence="6" id="KW-0547">Nucleotide-binding</keyword>
<dbReference type="Proteomes" id="UP000494115">
    <property type="component" value="Unassembled WGS sequence"/>
</dbReference>
<evidence type="ECO:0000256" key="5">
    <source>
        <dbReference type="ARBA" id="ARBA00022737"/>
    </source>
</evidence>
<dbReference type="PANTHER" id="PTHR43790:SF9">
    <property type="entry name" value="GALACTOFURANOSE TRANSPORTER ATP-BINDING PROTEIN YTFR"/>
    <property type="match status" value="1"/>
</dbReference>
<name>A0A6S7AZG7_9BURK</name>
<protein>
    <submittedName>
        <fullName evidence="9">Xylose import ATP-binding protein XylG</fullName>
    </submittedName>
</protein>
<evidence type="ECO:0000256" key="3">
    <source>
        <dbReference type="ARBA" id="ARBA00022519"/>
    </source>
</evidence>
<dbReference type="Gene3D" id="3.40.50.300">
    <property type="entry name" value="P-loop containing nucleotide triphosphate hydrolases"/>
    <property type="match status" value="2"/>
</dbReference>
<sequence length="518" mass="55856">MGDLDSPVAISPAATAEALFRAEGIAKSFGPVTVLRDIDLAVRAGEVHAVLGENGAGKSTLMRILSGHYQPDAGAIWLDGKPIVFRTPVEAEQHGVVLIHQEILLAESLTVAQSLFLGREMRRGPFVDDRRMRGITAAQLDELGCRASPDARVRDLPIADRALVQIARALLEPHRVVIFDEPTAVFTPHEAQALFAIIAKLKRAGTAVLYISHRLNEIEQIADVVTVLRDGRHVATRPAAGLSQLDMARLMVGRDMSTLYPPKPPLPAAQAPHVLEVSDIVVPGHVEQASFTLRQGEVLGFAGLIGAGRTELFEGLLALRPSRVGELKIAGKRCHFSDARDAFDAGLAYLTEDRKGKGLMLNQQLVPNLTLAALDDFCSGPLIDRAKEQQGFTESQGRFDIRAGRRDLLARQLSGGNQQKLMLAKMLLLSPSIVVIDEPTRGIDIGTKSQIYAFIAGIAASGKACIVISSEMQELIGLCHRILVMRAGRIVGEVSGDDMTEDRIVVYATGAAQDEAVQ</sequence>
<evidence type="ECO:0000256" key="1">
    <source>
        <dbReference type="ARBA" id="ARBA00022448"/>
    </source>
</evidence>
<keyword evidence="3" id="KW-0997">Cell inner membrane</keyword>
<dbReference type="InterPro" id="IPR003439">
    <property type="entry name" value="ABC_transporter-like_ATP-bd"/>
</dbReference>
<accession>A0A6S7AZG7</accession>
<dbReference type="CDD" id="cd03215">
    <property type="entry name" value="ABC_Carb_Monos_II"/>
    <property type="match status" value="1"/>
</dbReference>
<dbReference type="PROSITE" id="PS00211">
    <property type="entry name" value="ABC_TRANSPORTER_1"/>
    <property type="match status" value="1"/>
</dbReference>
<evidence type="ECO:0000256" key="7">
    <source>
        <dbReference type="ARBA" id="ARBA00022840"/>
    </source>
</evidence>
<evidence type="ECO:0000313" key="10">
    <source>
        <dbReference type="Proteomes" id="UP000494115"/>
    </source>
</evidence>
<keyword evidence="2" id="KW-1003">Cell membrane</keyword>
<keyword evidence="10" id="KW-1185">Reference proteome</keyword>
<feature type="domain" description="ABC transporter" evidence="8">
    <location>
        <begin position="269"/>
        <end position="512"/>
    </location>
</feature>
<dbReference type="GO" id="GO:0005524">
    <property type="term" value="F:ATP binding"/>
    <property type="evidence" value="ECO:0007669"/>
    <property type="project" value="UniProtKB-KW"/>
</dbReference>
<dbReference type="InterPro" id="IPR003593">
    <property type="entry name" value="AAA+_ATPase"/>
</dbReference>
<evidence type="ECO:0000256" key="2">
    <source>
        <dbReference type="ARBA" id="ARBA00022475"/>
    </source>
</evidence>
<organism evidence="9 10">
    <name type="scientific">Pararobbsia alpina</name>
    <dbReference type="NCBI Taxonomy" id="621374"/>
    <lineage>
        <taxon>Bacteria</taxon>
        <taxon>Pseudomonadati</taxon>
        <taxon>Pseudomonadota</taxon>
        <taxon>Betaproteobacteria</taxon>
        <taxon>Burkholderiales</taxon>
        <taxon>Burkholderiaceae</taxon>
        <taxon>Pararobbsia</taxon>
    </lineage>
</organism>